<dbReference type="GO" id="GO:0034976">
    <property type="term" value="P:response to endoplasmic reticulum stress"/>
    <property type="evidence" value="ECO:0007669"/>
    <property type="project" value="InterPro"/>
</dbReference>
<reference evidence="2" key="1">
    <citation type="submission" date="2014-09" db="EMBL/GenBank/DDBJ databases">
        <authorList>
            <person name="Magalhaes I.L.F."/>
            <person name="Oliveira U."/>
            <person name="Santos F.R."/>
            <person name="Vidigal T.H.D.A."/>
            <person name="Brescovit A.D."/>
            <person name="Santos A.J."/>
        </authorList>
    </citation>
    <scope>NUCLEOTIDE SEQUENCE</scope>
    <source>
        <tissue evidence="2">Shoot tissue taken approximately 20 cm above the soil surface</tissue>
    </source>
</reference>
<name>A0A0A9GPC1_ARUDO</name>
<dbReference type="InterPro" id="IPR044832">
    <property type="entry name" value="NRP-like"/>
</dbReference>
<accession>A0A0A9GPC1</accession>
<organism evidence="2">
    <name type="scientific">Arundo donax</name>
    <name type="common">Giant reed</name>
    <name type="synonym">Donax arundinaceus</name>
    <dbReference type="NCBI Taxonomy" id="35708"/>
    <lineage>
        <taxon>Eukaryota</taxon>
        <taxon>Viridiplantae</taxon>
        <taxon>Streptophyta</taxon>
        <taxon>Embryophyta</taxon>
        <taxon>Tracheophyta</taxon>
        <taxon>Spermatophyta</taxon>
        <taxon>Magnoliopsida</taxon>
        <taxon>Liliopsida</taxon>
        <taxon>Poales</taxon>
        <taxon>Poaceae</taxon>
        <taxon>PACMAD clade</taxon>
        <taxon>Arundinoideae</taxon>
        <taxon>Arundineae</taxon>
        <taxon>Arundo</taxon>
    </lineage>
</organism>
<feature type="region of interest" description="Disordered" evidence="1">
    <location>
        <begin position="97"/>
        <end position="131"/>
    </location>
</feature>
<sequence>MCAYERQRFSEGKVLPPAKLSQQGVSPYPQVPKYGGNTVSTIDQQKQCFTDYIPIPDYDEGFGNDQMKHGIHSNASDSSDLDNDIGVYMSDPRHTKHAIGIERDTNCPQRSVFSRLSRSQQPPSQEAPDPTLDQLVSSLSQKAIQWSNKNGPVADDVEKHLTKEQDTGIPYSNPELNLPSQLESEAEVEESIDPQLPFLNFKRRSEAHKVDTNLVKEINGKVKRRKLVRPSFGETNASSTGKEVEGNRMQEWKHNHLEIGGNHVDIDLNIPASVDSDPAEEGNSRVLNKTQTKKLGEIDASKPNCSNVTEAIKEQDPSFDQGAPAQKISVDFSVAELSTMDESKLRIILGQTSLLLQALGKHTSGKPNNPEEAR</sequence>
<evidence type="ECO:0000256" key="1">
    <source>
        <dbReference type="SAM" id="MobiDB-lite"/>
    </source>
</evidence>
<dbReference type="AlphaFoldDB" id="A0A0A9GPC1"/>
<dbReference type="PANTHER" id="PTHR46034">
    <property type="match status" value="1"/>
</dbReference>
<dbReference type="EMBL" id="GBRH01172647">
    <property type="protein sequence ID" value="JAE25249.1"/>
    <property type="molecule type" value="Transcribed_RNA"/>
</dbReference>
<proteinExistence type="predicted"/>
<feature type="compositionally biased region" description="Low complexity" evidence="1">
    <location>
        <begin position="114"/>
        <end position="124"/>
    </location>
</feature>
<evidence type="ECO:0000313" key="2">
    <source>
        <dbReference type="EMBL" id="JAE25249.1"/>
    </source>
</evidence>
<dbReference type="PANTHER" id="PTHR46034:SF38">
    <property type="entry name" value="OS09G0563700 PROTEIN"/>
    <property type="match status" value="1"/>
</dbReference>
<reference evidence="2" key="2">
    <citation type="journal article" date="2015" name="Data Brief">
        <title>Shoot transcriptome of the giant reed, Arundo donax.</title>
        <authorList>
            <person name="Barrero R.A."/>
            <person name="Guerrero F.D."/>
            <person name="Moolhuijzen P."/>
            <person name="Goolsby J.A."/>
            <person name="Tidwell J."/>
            <person name="Bellgard S.E."/>
            <person name="Bellgard M.I."/>
        </authorList>
    </citation>
    <scope>NUCLEOTIDE SEQUENCE</scope>
    <source>
        <tissue evidence="2">Shoot tissue taken approximately 20 cm above the soil surface</tissue>
    </source>
</reference>
<protein>
    <submittedName>
        <fullName evidence="2">Uncharacterized protein</fullName>
    </submittedName>
</protein>